<evidence type="ECO:0000259" key="8">
    <source>
        <dbReference type="PROSITE" id="PS51840"/>
    </source>
</evidence>
<evidence type="ECO:0000256" key="4">
    <source>
        <dbReference type="ARBA" id="ARBA00023054"/>
    </source>
</evidence>
<dbReference type="Pfam" id="PF00307">
    <property type="entry name" value="CH"/>
    <property type="match status" value="1"/>
</dbReference>
<accession>A0A7R8XJ02</accession>
<evidence type="ECO:0000259" key="9">
    <source>
        <dbReference type="PROSITE" id="PS51848"/>
    </source>
</evidence>
<name>A0A7R8XJ02_9CRUS</name>
<dbReference type="InterPro" id="IPR022735">
    <property type="entry name" value="bMERB_dom"/>
</dbReference>
<feature type="domain" description="BMERB" evidence="9">
    <location>
        <begin position="1014"/>
        <end position="1172"/>
    </location>
</feature>
<evidence type="ECO:0000256" key="5">
    <source>
        <dbReference type="SAM" id="Coils"/>
    </source>
</evidence>
<dbReference type="EMBL" id="CAJPEV010001907">
    <property type="protein sequence ID" value="CAG0894821.1"/>
    <property type="molecule type" value="Genomic_DNA"/>
</dbReference>
<feature type="compositionally biased region" description="Low complexity" evidence="6">
    <location>
        <begin position="271"/>
        <end position="280"/>
    </location>
</feature>
<comment type="subcellular location">
    <subcellularLocation>
        <location evidence="1">Endosome</location>
    </subcellularLocation>
</comment>
<dbReference type="PROSITE" id="PS51840">
    <property type="entry name" value="C2_NT"/>
    <property type="match status" value="1"/>
</dbReference>
<dbReference type="InterPro" id="IPR019448">
    <property type="entry name" value="NT-C2"/>
</dbReference>
<dbReference type="Pfam" id="PF10358">
    <property type="entry name" value="NT-C2"/>
    <property type="match status" value="1"/>
</dbReference>
<dbReference type="Proteomes" id="UP000677054">
    <property type="component" value="Unassembled WGS sequence"/>
</dbReference>
<feature type="compositionally biased region" description="Polar residues" evidence="6">
    <location>
        <begin position="464"/>
        <end position="479"/>
    </location>
</feature>
<dbReference type="PANTHER" id="PTHR23167:SF46">
    <property type="entry name" value="EPS15 HOMOLOGY DOMAIN CONTAINING PROTEIN-BINDING PROTEIN 1, ISOFORM F"/>
    <property type="match status" value="1"/>
</dbReference>
<evidence type="ECO:0000256" key="3">
    <source>
        <dbReference type="ARBA" id="ARBA00022753"/>
    </source>
</evidence>
<evidence type="ECO:0000313" key="11">
    <source>
        <dbReference type="Proteomes" id="UP000677054"/>
    </source>
</evidence>
<feature type="compositionally biased region" description="Polar residues" evidence="6">
    <location>
        <begin position="854"/>
        <end position="871"/>
    </location>
</feature>
<feature type="region of interest" description="Disordered" evidence="6">
    <location>
        <begin position="228"/>
        <end position="287"/>
    </location>
</feature>
<feature type="region of interest" description="Disordered" evidence="6">
    <location>
        <begin position="891"/>
        <end position="910"/>
    </location>
</feature>
<dbReference type="PANTHER" id="PTHR23167">
    <property type="entry name" value="CALPONIN HOMOLOGY DOMAIN-CONTAINING PROTEIN DDB_G0272472-RELATED"/>
    <property type="match status" value="1"/>
</dbReference>
<feature type="compositionally biased region" description="Polar residues" evidence="6">
    <location>
        <begin position="533"/>
        <end position="544"/>
    </location>
</feature>
<feature type="coiled-coil region" evidence="5">
    <location>
        <begin position="1095"/>
        <end position="1133"/>
    </location>
</feature>
<keyword evidence="2" id="KW-0597">Phosphoprotein</keyword>
<feature type="domain" description="Calponin-homology (CH)" evidence="7">
    <location>
        <begin position="333"/>
        <end position="438"/>
    </location>
</feature>
<dbReference type="AlphaFoldDB" id="A0A7R8XJ02"/>
<dbReference type="FunFam" id="1.10.418.10:FF:000023">
    <property type="entry name" value="EH domain-binding protein 1 isoform X1"/>
    <property type="match status" value="1"/>
</dbReference>
<dbReference type="InterPro" id="IPR001715">
    <property type="entry name" value="CH_dom"/>
</dbReference>
<dbReference type="Gene3D" id="1.10.418.10">
    <property type="entry name" value="Calponin-like domain"/>
    <property type="match status" value="1"/>
</dbReference>
<dbReference type="SMART" id="SM01203">
    <property type="entry name" value="DUF3585"/>
    <property type="match status" value="1"/>
</dbReference>
<feature type="compositionally biased region" description="Basic and acidic residues" evidence="6">
    <location>
        <begin position="608"/>
        <end position="617"/>
    </location>
</feature>
<organism evidence="10">
    <name type="scientific">Darwinula stevensoni</name>
    <dbReference type="NCBI Taxonomy" id="69355"/>
    <lineage>
        <taxon>Eukaryota</taxon>
        <taxon>Metazoa</taxon>
        <taxon>Ecdysozoa</taxon>
        <taxon>Arthropoda</taxon>
        <taxon>Crustacea</taxon>
        <taxon>Oligostraca</taxon>
        <taxon>Ostracoda</taxon>
        <taxon>Podocopa</taxon>
        <taxon>Podocopida</taxon>
        <taxon>Darwinulocopina</taxon>
        <taxon>Darwinuloidea</taxon>
        <taxon>Darwinulidae</taxon>
        <taxon>Darwinula</taxon>
    </lineage>
</organism>
<feature type="compositionally biased region" description="Gly residues" evidence="6">
    <location>
        <begin position="491"/>
        <end position="500"/>
    </location>
</feature>
<feature type="region of interest" description="Disordered" evidence="6">
    <location>
        <begin position="458"/>
        <end position="663"/>
    </location>
</feature>
<dbReference type="PROSITE" id="PS51848">
    <property type="entry name" value="BMERB"/>
    <property type="match status" value="1"/>
</dbReference>
<dbReference type="Pfam" id="PF12130">
    <property type="entry name" value="bMERB_dom"/>
    <property type="match status" value="1"/>
</dbReference>
<dbReference type="InterPro" id="IPR036872">
    <property type="entry name" value="CH_dom_sf"/>
</dbReference>
<evidence type="ECO:0000256" key="2">
    <source>
        <dbReference type="ARBA" id="ARBA00022553"/>
    </source>
</evidence>
<gene>
    <name evidence="10" type="ORF">DSTB1V02_LOCUS8383</name>
</gene>
<reference evidence="10" key="1">
    <citation type="submission" date="2020-11" db="EMBL/GenBank/DDBJ databases">
        <authorList>
            <person name="Tran Van P."/>
        </authorList>
    </citation>
    <scope>NUCLEOTIDE SEQUENCE</scope>
</reference>
<protein>
    <recommendedName>
        <fullName evidence="12">EH domain binding protein 1</fullName>
    </recommendedName>
</protein>
<evidence type="ECO:0008006" key="12">
    <source>
        <dbReference type="Google" id="ProtNLM"/>
    </source>
</evidence>
<evidence type="ECO:0000259" key="7">
    <source>
        <dbReference type="PROSITE" id="PS50021"/>
    </source>
</evidence>
<evidence type="ECO:0000313" key="10">
    <source>
        <dbReference type="EMBL" id="CAD7248571.1"/>
    </source>
</evidence>
<dbReference type="EMBL" id="LR901424">
    <property type="protein sequence ID" value="CAD7248571.1"/>
    <property type="molecule type" value="Genomic_DNA"/>
</dbReference>
<evidence type="ECO:0000256" key="1">
    <source>
        <dbReference type="ARBA" id="ARBA00004177"/>
    </source>
</evidence>
<dbReference type="OrthoDB" id="5972258at2759"/>
<feature type="compositionally biased region" description="Basic and acidic residues" evidence="6">
    <location>
        <begin position="635"/>
        <end position="644"/>
    </location>
</feature>
<dbReference type="CDD" id="cd21198">
    <property type="entry name" value="CH_EHBP"/>
    <property type="match status" value="1"/>
</dbReference>
<proteinExistence type="predicted"/>
<sequence length="1188" mass="131578">MGSVWKRLQRVNKKAAKFQFNVAYHELQLECSPSAKWKPNNISVVWTRRARRVASKPQKWEPVIRNPNCGLVVWPDADIQEVTITLFREPRENIFEDKEWVFVAEDVDAQGKRRQLASVNVNMSKYASEIPTQQELKLDLKPMSKKIVSCSIQLTLASIFLREGQATDEDMQSVASLMSTCPPDIAVMEDVDEEAEEIDIKEHSVASNEFSYLASQMGLLASLAAAASPSSATSGGSDAETPSSGSFPRSSSSPSKGADVNTEMPSPPISPIKEPSSKPSAMADEPADSVNVEPFHIGDVSNVLKGDRTSLKKLDIKPIRLEGDETPPSPLGLTPGLDLLSWCQEVVQGYPGVRVTNMTTSWRNGLAFCAIIHHFRPDLIDFDSLTPQDIKGNCKKAFEAAETLGIPRVIDPADMVILTVPDKLLVMTYLYQLRSHFMGKELEVKQIGNTAEESSYGIMHSSEGAGSNWSSPSRQNGNVYSRRRRRSGSQESGGSGGSGEGKSSSKRTSPGPSSITNAKDILISGNDEEDGPSHSNSKSNTMSESHAEVCSPVKMPSDIHAKIDPDVPTLLELSPTHEPTSQLPAQKEDPLKSSAFLPEGFATSGRKSSSEKREKRVSFVGGDNPSLARSQSFQESKKPPETDQRPPVPPRRHRNKSKFKDEFLPLSSPSLVKSASVNTELRNQDKFLLQGLSREEFVSLYGVRPKQTAFVRPLGGSGTEVDETETCQLKNTSLVTDVNSGVVSAQNAAPTTGELSRIDDHEMFPVPWKSKPQADISKPAVEAIQNEEPPPLPEKTRRIMQEAQPEVQEMSDQGIQCQMTDTVCALEGVCPICQDLISSLKQAHNMDYEEVDSKSQQSVRKTLRHQNSVNRDMSRQEELRVKARMLLEQAKQKAANESMNRQSSKEEAERQAHLLNRARRMIAEAKQSSIGSSNGTAGSLAMKFMNARASFRIAKKNFMSNKDSPSSPKGDVILSPSKGKQDGSSPSSPEEEGRGGRTIAPVHLQSFQDFVSGSDEPARRVLHSAGGQGNSNYIRHELESLEREQTQVDRKAKSLESKIRDVMAAGTNPEKEESLMQQWFTLVNKKNALLRRQMQLNILEQEDDLEKRLELLNQELRDILAIEEWEKTDAQRERERLLLEELVDIVNKRDALVRHLHTQEQGMDEDDEIAQNVSRAELSHQDKQCCIQ</sequence>
<feature type="compositionally biased region" description="Low complexity" evidence="6">
    <location>
        <begin position="228"/>
        <end position="255"/>
    </location>
</feature>
<dbReference type="GO" id="GO:0005768">
    <property type="term" value="C:endosome"/>
    <property type="evidence" value="ECO:0007669"/>
    <property type="project" value="UniProtKB-SubCell"/>
</dbReference>
<feature type="compositionally biased region" description="Polar residues" evidence="6">
    <location>
        <begin position="958"/>
        <end position="967"/>
    </location>
</feature>
<keyword evidence="11" id="KW-1185">Reference proteome</keyword>
<feature type="domain" description="C2 NT-type" evidence="8">
    <location>
        <begin position="8"/>
        <end position="160"/>
    </location>
</feature>
<keyword evidence="4 5" id="KW-0175">Coiled coil</keyword>
<feature type="region of interest" description="Disordered" evidence="6">
    <location>
        <begin position="958"/>
        <end position="996"/>
    </location>
</feature>
<keyword evidence="3" id="KW-0967">Endosome</keyword>
<dbReference type="InterPro" id="IPR050540">
    <property type="entry name" value="F-actin_Monoox_Mical"/>
</dbReference>
<feature type="region of interest" description="Disordered" evidence="6">
    <location>
        <begin position="851"/>
        <end position="875"/>
    </location>
</feature>
<dbReference type="SUPFAM" id="SSF47576">
    <property type="entry name" value="Calponin-homology domain, CH-domain"/>
    <property type="match status" value="1"/>
</dbReference>
<dbReference type="SMART" id="SM00033">
    <property type="entry name" value="CH"/>
    <property type="match status" value="1"/>
</dbReference>
<dbReference type="PROSITE" id="PS50021">
    <property type="entry name" value="CH"/>
    <property type="match status" value="1"/>
</dbReference>
<evidence type="ECO:0000256" key="6">
    <source>
        <dbReference type="SAM" id="MobiDB-lite"/>
    </source>
</evidence>